<evidence type="ECO:0000256" key="8">
    <source>
        <dbReference type="SAM" id="MobiDB-lite"/>
    </source>
</evidence>
<dbReference type="InterPro" id="IPR038765">
    <property type="entry name" value="Papain-like_cys_pep_sf"/>
</dbReference>
<feature type="region of interest" description="Disordered" evidence="8">
    <location>
        <begin position="603"/>
        <end position="668"/>
    </location>
</feature>
<evidence type="ECO:0000313" key="12">
    <source>
        <dbReference type="Proteomes" id="UP001498771"/>
    </source>
</evidence>
<keyword evidence="4 7" id="KW-0833">Ubl conjugation pathway</keyword>
<evidence type="ECO:0000256" key="2">
    <source>
        <dbReference type="ARBA" id="ARBA00009085"/>
    </source>
</evidence>
<comment type="similarity">
    <text evidence="2 7">Belongs to the peptidase C19 family.</text>
</comment>
<dbReference type="InterPro" id="IPR050164">
    <property type="entry name" value="Peptidase_C19"/>
</dbReference>
<dbReference type="SUPFAM" id="SSF54001">
    <property type="entry name" value="Cysteine proteinases"/>
    <property type="match status" value="1"/>
</dbReference>
<keyword evidence="9" id="KW-0472">Membrane</keyword>
<keyword evidence="3 7" id="KW-0645">Protease</keyword>
<feature type="region of interest" description="Disordered" evidence="8">
    <location>
        <begin position="226"/>
        <end position="248"/>
    </location>
</feature>
<feature type="domain" description="USP" evidence="10">
    <location>
        <begin position="109"/>
        <end position="554"/>
    </location>
</feature>
<dbReference type="EMBL" id="JBBJBU010000002">
    <property type="protein sequence ID" value="KAK7206859.1"/>
    <property type="molecule type" value="Genomic_DNA"/>
</dbReference>
<dbReference type="PANTHER" id="PTHR24006">
    <property type="entry name" value="UBIQUITIN CARBOXYL-TERMINAL HYDROLASE"/>
    <property type="match status" value="1"/>
</dbReference>
<evidence type="ECO:0000256" key="6">
    <source>
        <dbReference type="ARBA" id="ARBA00022807"/>
    </source>
</evidence>
<dbReference type="Pfam" id="PF00443">
    <property type="entry name" value="UCH"/>
    <property type="match status" value="1"/>
</dbReference>
<evidence type="ECO:0000259" key="10">
    <source>
        <dbReference type="PROSITE" id="PS50235"/>
    </source>
</evidence>
<dbReference type="Gene3D" id="3.90.70.10">
    <property type="entry name" value="Cysteine proteinases"/>
    <property type="match status" value="1"/>
</dbReference>
<evidence type="ECO:0000256" key="9">
    <source>
        <dbReference type="SAM" id="Phobius"/>
    </source>
</evidence>
<dbReference type="EC" id="3.4.19.12" evidence="7"/>
<dbReference type="InterPro" id="IPR018200">
    <property type="entry name" value="USP_CS"/>
</dbReference>
<feature type="transmembrane region" description="Helical" evidence="9">
    <location>
        <begin position="37"/>
        <end position="59"/>
    </location>
</feature>
<dbReference type="CDD" id="cd02662">
    <property type="entry name" value="Peptidase_C19F"/>
    <property type="match status" value="1"/>
</dbReference>
<keyword evidence="9" id="KW-0812">Transmembrane</keyword>
<dbReference type="PROSITE" id="PS00973">
    <property type="entry name" value="USP_2"/>
    <property type="match status" value="1"/>
</dbReference>
<dbReference type="InterPro" id="IPR001394">
    <property type="entry name" value="Peptidase_C19_UCH"/>
</dbReference>
<comment type="catalytic activity">
    <reaction evidence="1 7">
        <text>Thiol-dependent hydrolysis of ester, thioester, amide, peptide and isopeptide bonds formed by the C-terminal Gly of ubiquitin (a 76-residue protein attached to proteins as an intracellular targeting signal).</text>
        <dbReference type="EC" id="3.4.19.12"/>
    </reaction>
</comment>
<dbReference type="RefSeq" id="XP_064769892.1">
    <property type="nucleotide sequence ID" value="XM_064909464.1"/>
</dbReference>
<comment type="caution">
    <text evidence="11">The sequence shown here is derived from an EMBL/GenBank/DDBJ whole genome shotgun (WGS) entry which is preliminary data.</text>
</comment>
<dbReference type="PROSITE" id="PS50235">
    <property type="entry name" value="USP_3"/>
    <property type="match status" value="1"/>
</dbReference>
<feature type="compositionally biased region" description="Basic and acidic residues" evidence="8">
    <location>
        <begin position="227"/>
        <end position="242"/>
    </location>
</feature>
<dbReference type="GeneID" id="90034976"/>
<dbReference type="InterPro" id="IPR028889">
    <property type="entry name" value="USP"/>
</dbReference>
<feature type="region of interest" description="Disordered" evidence="8">
    <location>
        <begin position="351"/>
        <end position="372"/>
    </location>
</feature>
<dbReference type="Proteomes" id="UP001498771">
    <property type="component" value="Unassembled WGS sequence"/>
</dbReference>
<evidence type="ECO:0000256" key="5">
    <source>
        <dbReference type="ARBA" id="ARBA00022801"/>
    </source>
</evidence>
<gene>
    <name evidence="11" type="ORF">BZA70DRAFT_116804</name>
</gene>
<feature type="compositionally biased region" description="Low complexity" evidence="8">
    <location>
        <begin position="603"/>
        <end position="642"/>
    </location>
</feature>
<dbReference type="PROSITE" id="PS00972">
    <property type="entry name" value="USP_1"/>
    <property type="match status" value="1"/>
</dbReference>
<keyword evidence="9" id="KW-1133">Transmembrane helix</keyword>
<dbReference type="PANTHER" id="PTHR24006:SF888">
    <property type="entry name" value="UBIQUITIN CARBOXYL-TERMINAL HYDROLASE 30"/>
    <property type="match status" value="1"/>
</dbReference>
<protein>
    <recommendedName>
        <fullName evidence="7">Ubiquitin carboxyl-terminal hydrolase</fullName>
        <ecNumber evidence="7">3.4.19.12</ecNumber>
    </recommendedName>
</protein>
<feature type="compositionally biased region" description="Polar residues" evidence="8">
    <location>
        <begin position="361"/>
        <end position="372"/>
    </location>
</feature>
<sequence length="668" mass="73287">MWPYLVHGQASASTSETDSPSLLALLSFAKSTHLSSILIILVTLFLGLLIAFAIMVSIVRSGFSGGFDLPDFTNILSSSLWHGGSGIGHDDGEDIDGYAESQRFKGVLGGLVNTGNTCFMNSVIQSLASLPCMNELTSLPAAEGLEVTEALAMLLSDLNTYMPRRHAHSPDVLLRALKSNRWTADTEQQDAHEFLLSLLDSIRTEQHKELARKHAATISISAAAKAIRQESKEPEAEKKEDEGSTDTPPVCLLPFDGLTCTRVMCTECGEMQSFRHQIFSSIELALPPLSIMSSGSSIFGAKSMDSATLDSMLDSYTAPETLSQVNCQRCSLVAAYAQIERLISNANTVISSSTEQEDQTPQETSTPDTAGKTKLSTAQELMPIMITRRDAIKEILSNSTILDSEFEKYKPPRLVASSKIKQVTLSRAPQVLALHVNRSEYDMRYGGARKRNTNVVFSERMQVRRLLTSFSGAKAEDGRYRDDDDERGPDHPEVWYRLMSTVVHFGSHSYGHYISYRRVAGNKWMRISDRDVREASLSEVLSNGMVVLLFYEREEPVEFESFDMQENNVSVPVVRSNKQELEALIKSETDALLFDSHENDTSDGLLATSSSSSSTSSDDPSSPTLAPSATTSSSLNPPATNPRARPLSASNPKLNLSDTHPQRAIFAN</sequence>
<evidence type="ECO:0000256" key="3">
    <source>
        <dbReference type="ARBA" id="ARBA00022670"/>
    </source>
</evidence>
<feature type="compositionally biased region" description="Polar residues" evidence="8">
    <location>
        <begin position="648"/>
        <end position="659"/>
    </location>
</feature>
<keyword evidence="6 7" id="KW-0788">Thiol protease</keyword>
<evidence type="ECO:0000256" key="1">
    <source>
        <dbReference type="ARBA" id="ARBA00000707"/>
    </source>
</evidence>
<evidence type="ECO:0000256" key="7">
    <source>
        <dbReference type="RuleBase" id="RU366025"/>
    </source>
</evidence>
<keyword evidence="5 7" id="KW-0378">Hydrolase</keyword>
<keyword evidence="12" id="KW-1185">Reference proteome</keyword>
<accession>A0ABR1FAH6</accession>
<name>A0ABR1FAH6_9ASCO</name>
<evidence type="ECO:0000313" key="11">
    <source>
        <dbReference type="EMBL" id="KAK7206859.1"/>
    </source>
</evidence>
<proteinExistence type="inferred from homology"/>
<evidence type="ECO:0000256" key="4">
    <source>
        <dbReference type="ARBA" id="ARBA00022786"/>
    </source>
</evidence>
<reference evidence="11 12" key="1">
    <citation type="submission" date="2024-03" db="EMBL/GenBank/DDBJ databases">
        <title>Genome-scale model development and genomic sequencing of the oleaginous clade Lipomyces.</title>
        <authorList>
            <consortium name="Lawrence Berkeley National Laboratory"/>
            <person name="Czajka J.J."/>
            <person name="Han Y."/>
            <person name="Kim J."/>
            <person name="Mondo S.J."/>
            <person name="Hofstad B.A."/>
            <person name="Robles A."/>
            <person name="Haridas S."/>
            <person name="Riley R."/>
            <person name="LaButti K."/>
            <person name="Pangilinan J."/>
            <person name="Andreopoulos W."/>
            <person name="Lipzen A."/>
            <person name="Yan J."/>
            <person name="Wang M."/>
            <person name="Ng V."/>
            <person name="Grigoriev I.V."/>
            <person name="Spatafora J.W."/>
            <person name="Magnuson J.K."/>
            <person name="Baker S.E."/>
            <person name="Pomraning K.R."/>
        </authorList>
    </citation>
    <scope>NUCLEOTIDE SEQUENCE [LARGE SCALE GENOMIC DNA]</scope>
    <source>
        <strain evidence="11 12">Phaff 52-87</strain>
    </source>
</reference>
<organism evidence="11 12">
    <name type="scientific">Myxozyma melibiosi</name>
    <dbReference type="NCBI Taxonomy" id="54550"/>
    <lineage>
        <taxon>Eukaryota</taxon>
        <taxon>Fungi</taxon>
        <taxon>Dikarya</taxon>
        <taxon>Ascomycota</taxon>
        <taxon>Saccharomycotina</taxon>
        <taxon>Lipomycetes</taxon>
        <taxon>Lipomycetales</taxon>
        <taxon>Lipomycetaceae</taxon>
        <taxon>Myxozyma</taxon>
    </lineage>
</organism>